<dbReference type="STRING" id="1732.SAMN02910417_02143"/>
<dbReference type="OrthoDB" id="9784538at2"/>
<keyword evidence="3" id="KW-1003">Cell membrane</keyword>
<evidence type="ECO:0000256" key="1">
    <source>
        <dbReference type="ARBA" id="ARBA00004651"/>
    </source>
</evidence>
<organism evidence="9 10">
    <name type="scientific">Eubacterium oxidoreducens</name>
    <dbReference type="NCBI Taxonomy" id="1732"/>
    <lineage>
        <taxon>Bacteria</taxon>
        <taxon>Bacillati</taxon>
        <taxon>Bacillota</taxon>
        <taxon>Clostridia</taxon>
        <taxon>Eubacteriales</taxon>
        <taxon>Eubacteriaceae</taxon>
        <taxon>Eubacterium</taxon>
    </lineage>
</organism>
<evidence type="ECO:0000256" key="6">
    <source>
        <dbReference type="ARBA" id="ARBA00022989"/>
    </source>
</evidence>
<keyword evidence="10" id="KW-1185">Reference proteome</keyword>
<keyword evidence="7 8" id="KW-0472">Membrane</keyword>
<evidence type="ECO:0000256" key="5">
    <source>
        <dbReference type="ARBA" id="ARBA00022692"/>
    </source>
</evidence>
<feature type="transmembrane region" description="Helical" evidence="8">
    <location>
        <begin position="243"/>
        <end position="261"/>
    </location>
</feature>
<dbReference type="EMBL" id="FMXR01000016">
    <property type="protein sequence ID" value="SDB28751.1"/>
    <property type="molecule type" value="Genomic_DNA"/>
</dbReference>
<evidence type="ECO:0000256" key="4">
    <source>
        <dbReference type="ARBA" id="ARBA00022519"/>
    </source>
</evidence>
<dbReference type="PANTHER" id="PTHR32196:SF21">
    <property type="entry name" value="ABC TRANSPORTER PERMEASE PROTEIN YPHD-RELATED"/>
    <property type="match status" value="1"/>
</dbReference>
<dbReference type="Proteomes" id="UP000199228">
    <property type="component" value="Unassembled WGS sequence"/>
</dbReference>
<dbReference type="Pfam" id="PF02653">
    <property type="entry name" value="BPD_transp_2"/>
    <property type="match status" value="1"/>
</dbReference>
<dbReference type="GO" id="GO:0005886">
    <property type="term" value="C:plasma membrane"/>
    <property type="evidence" value="ECO:0007669"/>
    <property type="project" value="UniProtKB-SubCell"/>
</dbReference>
<feature type="transmembrane region" description="Helical" evidence="8">
    <location>
        <begin position="212"/>
        <end position="231"/>
    </location>
</feature>
<feature type="transmembrane region" description="Helical" evidence="8">
    <location>
        <begin position="162"/>
        <end position="184"/>
    </location>
</feature>
<protein>
    <submittedName>
        <fullName evidence="9">Ribose transport system permease protein</fullName>
    </submittedName>
</protein>
<evidence type="ECO:0000256" key="7">
    <source>
        <dbReference type="ARBA" id="ARBA00023136"/>
    </source>
</evidence>
<evidence type="ECO:0000256" key="8">
    <source>
        <dbReference type="SAM" id="Phobius"/>
    </source>
</evidence>
<feature type="transmembrane region" description="Helical" evidence="8">
    <location>
        <begin position="18"/>
        <end position="39"/>
    </location>
</feature>
<dbReference type="PANTHER" id="PTHR32196">
    <property type="entry name" value="ABC TRANSPORTER PERMEASE PROTEIN YPHD-RELATED-RELATED"/>
    <property type="match status" value="1"/>
</dbReference>
<feature type="transmembrane region" description="Helical" evidence="8">
    <location>
        <begin position="123"/>
        <end position="142"/>
    </location>
</feature>
<proteinExistence type="predicted"/>
<dbReference type="AlphaFoldDB" id="A0A1G6C7E3"/>
<evidence type="ECO:0000313" key="10">
    <source>
        <dbReference type="Proteomes" id="UP000199228"/>
    </source>
</evidence>
<comment type="subcellular location">
    <subcellularLocation>
        <location evidence="1">Cell membrane</location>
        <topology evidence="1">Multi-pass membrane protein</topology>
    </subcellularLocation>
</comment>
<sequence>MSLKKINLGGSAQKSAVIMAWIAMFIFFAILMPDTFFTWNNIRTMLASQAVLVMCALAILVPIIGGAYDMSVAANVTFVNILIAKLNVDLGVPLMPCVIIGVLAGVGIGALNGVIVTKFNISPFIVTMGMQTLIAGLALMVSQASITGMGQMIKDLVYAKKIFSIAPSFYYAIILCAILAYVFAKTAGGKRLLIVGQSEQTARLSGINVERIRFFSFVLSGLISGCAGVVYTGVTGSGNPTAGLSYLLPAFAAVFLGSTILSPGRFNAVGTVIAVYFLTTGTNGLALLGVQSYIQNIFYGAALIVAVIFAAVTKKSKEKKEESEAKALREKQLESQTELYDNAKVVV</sequence>
<keyword evidence="6 8" id="KW-1133">Transmembrane helix</keyword>
<dbReference type="InterPro" id="IPR001851">
    <property type="entry name" value="ABC_transp_permease"/>
</dbReference>
<name>A0A1G6C7E3_EUBOX</name>
<feature type="transmembrane region" description="Helical" evidence="8">
    <location>
        <begin position="293"/>
        <end position="312"/>
    </location>
</feature>
<gene>
    <name evidence="9" type="ORF">SAMN02910417_02143</name>
</gene>
<keyword evidence="2" id="KW-0813">Transport</keyword>
<dbReference type="GO" id="GO:0022857">
    <property type="term" value="F:transmembrane transporter activity"/>
    <property type="evidence" value="ECO:0007669"/>
    <property type="project" value="InterPro"/>
</dbReference>
<feature type="transmembrane region" description="Helical" evidence="8">
    <location>
        <begin position="51"/>
        <end position="70"/>
    </location>
</feature>
<feature type="transmembrane region" description="Helical" evidence="8">
    <location>
        <begin position="268"/>
        <end position="287"/>
    </location>
</feature>
<evidence type="ECO:0000313" key="9">
    <source>
        <dbReference type="EMBL" id="SDB28751.1"/>
    </source>
</evidence>
<keyword evidence="5 8" id="KW-0812">Transmembrane</keyword>
<accession>A0A1G6C7E3</accession>
<dbReference type="RefSeq" id="WP_090174355.1">
    <property type="nucleotide sequence ID" value="NZ_FMXR01000016.1"/>
</dbReference>
<feature type="transmembrane region" description="Helical" evidence="8">
    <location>
        <begin position="90"/>
        <end position="111"/>
    </location>
</feature>
<reference evidence="9 10" key="1">
    <citation type="submission" date="2016-10" db="EMBL/GenBank/DDBJ databases">
        <authorList>
            <person name="de Groot N.N."/>
        </authorList>
    </citation>
    <scope>NUCLEOTIDE SEQUENCE [LARGE SCALE GENOMIC DNA]</scope>
    <source>
        <strain evidence="9 10">DSM 3217</strain>
    </source>
</reference>
<evidence type="ECO:0000256" key="2">
    <source>
        <dbReference type="ARBA" id="ARBA00022448"/>
    </source>
</evidence>
<keyword evidence="4" id="KW-0997">Cell inner membrane</keyword>
<dbReference type="CDD" id="cd06579">
    <property type="entry name" value="TM_PBP1_transp_AraH_like"/>
    <property type="match status" value="1"/>
</dbReference>
<evidence type="ECO:0000256" key="3">
    <source>
        <dbReference type="ARBA" id="ARBA00022475"/>
    </source>
</evidence>